<name>A0AAV9IA44_9RHOD</name>
<accession>A0AAV9IA44</accession>
<dbReference type="Proteomes" id="UP001300502">
    <property type="component" value="Unassembled WGS sequence"/>
</dbReference>
<comment type="caution">
    <text evidence="4">The sequence shown here is derived from an EMBL/GenBank/DDBJ whole genome shotgun (WGS) entry which is preliminary data.</text>
</comment>
<dbReference type="Gene3D" id="1.25.40.20">
    <property type="entry name" value="Ankyrin repeat-containing domain"/>
    <property type="match status" value="3"/>
</dbReference>
<dbReference type="PANTHER" id="PTHR24171">
    <property type="entry name" value="ANKYRIN REPEAT DOMAIN-CONTAINING PROTEIN 39-RELATED"/>
    <property type="match status" value="1"/>
</dbReference>
<evidence type="ECO:0000313" key="5">
    <source>
        <dbReference type="Proteomes" id="UP001300502"/>
    </source>
</evidence>
<feature type="repeat" description="ANK" evidence="3">
    <location>
        <begin position="134"/>
        <end position="158"/>
    </location>
</feature>
<protein>
    <recommendedName>
        <fullName evidence="6">26S proteasome non-ATPase regulatory subunit 10</fullName>
    </recommendedName>
</protein>
<evidence type="ECO:0000256" key="1">
    <source>
        <dbReference type="ARBA" id="ARBA00022737"/>
    </source>
</evidence>
<keyword evidence="1" id="KW-0677">Repeat</keyword>
<dbReference type="Pfam" id="PF13637">
    <property type="entry name" value="Ank_4"/>
    <property type="match status" value="1"/>
</dbReference>
<dbReference type="PROSITE" id="PS50297">
    <property type="entry name" value="ANK_REP_REGION"/>
    <property type="match status" value="4"/>
</dbReference>
<feature type="repeat" description="ANK" evidence="3">
    <location>
        <begin position="59"/>
        <end position="92"/>
    </location>
</feature>
<feature type="repeat" description="ANK" evidence="3">
    <location>
        <begin position="93"/>
        <end position="125"/>
    </location>
</feature>
<evidence type="ECO:0000256" key="3">
    <source>
        <dbReference type="PROSITE-ProRule" id="PRU00023"/>
    </source>
</evidence>
<evidence type="ECO:0000256" key="2">
    <source>
        <dbReference type="ARBA" id="ARBA00023043"/>
    </source>
</evidence>
<feature type="repeat" description="ANK" evidence="3">
    <location>
        <begin position="201"/>
        <end position="233"/>
    </location>
</feature>
<proteinExistence type="predicted"/>
<dbReference type="PROSITE" id="PS50088">
    <property type="entry name" value="ANK_REPEAT"/>
    <property type="match status" value="5"/>
</dbReference>
<evidence type="ECO:0000313" key="4">
    <source>
        <dbReference type="EMBL" id="KAK4524243.1"/>
    </source>
</evidence>
<dbReference type="AlphaFoldDB" id="A0AAV9IA44"/>
<evidence type="ECO:0008006" key="6">
    <source>
        <dbReference type="Google" id="ProtNLM"/>
    </source>
</evidence>
<dbReference type="EMBL" id="JANCYU010000022">
    <property type="protein sequence ID" value="KAK4524243.1"/>
    <property type="molecule type" value="Genomic_DNA"/>
</dbReference>
<reference evidence="4 5" key="1">
    <citation type="submission" date="2022-07" db="EMBL/GenBank/DDBJ databases">
        <title>Genome-wide signatures of adaptation to extreme environments.</title>
        <authorList>
            <person name="Cho C.H."/>
            <person name="Yoon H.S."/>
        </authorList>
    </citation>
    <scope>NUCLEOTIDE SEQUENCE [LARGE SCALE GENOMIC DNA]</scope>
    <source>
        <strain evidence="4 5">108.79 E11</strain>
    </source>
</reference>
<dbReference type="SUPFAM" id="SSF48403">
    <property type="entry name" value="Ankyrin repeat"/>
    <property type="match status" value="1"/>
</dbReference>
<gene>
    <name evidence="4" type="ORF">GAYE_SCF02G2142</name>
</gene>
<sequence>MSSSVPAWVSTLRNHNDAQDNETRSSLPWEALHKGDTATFTQWLSQLNNVQELARKDEDGRTLLHWACAQKEWNPLVPLLLKAGSPIDTCDEAGFTPLHSSCSCGNTQVVECLLDAVQSVASMEKIVNAKTQDSQLTPLHCAASKNNVEICKLLIHKGRASVNVVDKHGYTPLMRAAQKGNNDCLKLLLDNGALCNLRNRQGDTALHLACEMGYRETVEILLAAGIDASILNEEGYRARDLLAPELQGWWPERG</sequence>
<dbReference type="SMART" id="SM00248">
    <property type="entry name" value="ANK"/>
    <property type="match status" value="5"/>
</dbReference>
<dbReference type="Pfam" id="PF12796">
    <property type="entry name" value="Ank_2"/>
    <property type="match status" value="2"/>
</dbReference>
<feature type="repeat" description="ANK" evidence="3">
    <location>
        <begin position="168"/>
        <end position="200"/>
    </location>
</feature>
<dbReference type="InterPro" id="IPR036770">
    <property type="entry name" value="Ankyrin_rpt-contain_sf"/>
</dbReference>
<dbReference type="InterPro" id="IPR002110">
    <property type="entry name" value="Ankyrin_rpt"/>
</dbReference>
<organism evidence="4 5">
    <name type="scientific">Galdieria yellowstonensis</name>
    <dbReference type="NCBI Taxonomy" id="3028027"/>
    <lineage>
        <taxon>Eukaryota</taxon>
        <taxon>Rhodophyta</taxon>
        <taxon>Bangiophyceae</taxon>
        <taxon>Galdieriales</taxon>
        <taxon>Galdieriaceae</taxon>
        <taxon>Galdieria</taxon>
    </lineage>
</organism>
<keyword evidence="5" id="KW-1185">Reference proteome</keyword>
<keyword evidence="2 3" id="KW-0040">ANK repeat</keyword>